<name>A0A565CVH8_9BRAS</name>
<evidence type="ECO:0000313" key="2">
    <source>
        <dbReference type="Proteomes" id="UP000489600"/>
    </source>
</evidence>
<gene>
    <name evidence="1" type="ORF">ANE_LOCUS28183</name>
</gene>
<dbReference type="Proteomes" id="UP000489600">
    <property type="component" value="Unassembled WGS sequence"/>
</dbReference>
<proteinExistence type="predicted"/>
<dbReference type="EMBL" id="CABITT030000008">
    <property type="protein sequence ID" value="VVB17739.1"/>
    <property type="molecule type" value="Genomic_DNA"/>
</dbReference>
<evidence type="ECO:0000313" key="1">
    <source>
        <dbReference type="EMBL" id="VVB17739.1"/>
    </source>
</evidence>
<sequence length="49" mass="5212">MHCSVCNSTEHNARFHKPKPQGFQDIGVSSQASQGIVIEASQGTVIQAS</sequence>
<dbReference type="AlphaFoldDB" id="A0A565CVH8"/>
<comment type="caution">
    <text evidence="1">The sequence shown here is derived from an EMBL/GenBank/DDBJ whole genome shotgun (WGS) entry which is preliminary data.</text>
</comment>
<protein>
    <submittedName>
        <fullName evidence="1">Uncharacterized protein</fullName>
    </submittedName>
</protein>
<keyword evidence="2" id="KW-1185">Reference proteome</keyword>
<reference evidence="1" key="1">
    <citation type="submission" date="2019-07" db="EMBL/GenBank/DDBJ databases">
        <authorList>
            <person name="Dittberner H."/>
        </authorList>
    </citation>
    <scope>NUCLEOTIDE SEQUENCE [LARGE SCALE GENOMIC DNA]</scope>
</reference>
<organism evidence="1 2">
    <name type="scientific">Arabis nemorensis</name>
    <dbReference type="NCBI Taxonomy" id="586526"/>
    <lineage>
        <taxon>Eukaryota</taxon>
        <taxon>Viridiplantae</taxon>
        <taxon>Streptophyta</taxon>
        <taxon>Embryophyta</taxon>
        <taxon>Tracheophyta</taxon>
        <taxon>Spermatophyta</taxon>
        <taxon>Magnoliopsida</taxon>
        <taxon>eudicotyledons</taxon>
        <taxon>Gunneridae</taxon>
        <taxon>Pentapetalae</taxon>
        <taxon>rosids</taxon>
        <taxon>malvids</taxon>
        <taxon>Brassicales</taxon>
        <taxon>Brassicaceae</taxon>
        <taxon>Arabideae</taxon>
        <taxon>Arabis</taxon>
    </lineage>
</organism>
<accession>A0A565CVH8</accession>